<keyword evidence="8" id="KW-1185">Reference proteome</keyword>
<dbReference type="NCBIfam" id="NF008453">
    <property type="entry name" value="PRK11308.1"/>
    <property type="match status" value="1"/>
</dbReference>
<dbReference type="InterPro" id="IPR027417">
    <property type="entry name" value="P-loop_NTPase"/>
</dbReference>
<dbReference type="Proteomes" id="UP001595685">
    <property type="component" value="Unassembled WGS sequence"/>
</dbReference>
<protein>
    <submittedName>
        <fullName evidence="7">ABC transporter ATP-binding protein</fullName>
    </submittedName>
</protein>
<comment type="caution">
    <text evidence="7">The sequence shown here is derived from an EMBL/GenBank/DDBJ whole genome shotgun (WGS) entry which is preliminary data.</text>
</comment>
<feature type="domain" description="ABC transporter" evidence="6">
    <location>
        <begin position="36"/>
        <end position="276"/>
    </location>
</feature>
<dbReference type="NCBIfam" id="TIGR01727">
    <property type="entry name" value="oligo_HPY"/>
    <property type="match status" value="1"/>
</dbReference>
<dbReference type="Pfam" id="PF08352">
    <property type="entry name" value="oligo_HPY"/>
    <property type="match status" value="1"/>
</dbReference>
<sequence>MSSDSLVTGRTQPTSEDSTARKHLLEVNDLVMNFPVRGGGLFRRTVGQVQAVSGVSFGVDAGETLGIVGESGCGKSTTGRAVLQLHRPTSGSVKFEGTELTSLSTAQLRPYRRDLQIVFQDPYASLNPKLPVNDIIAEPLKIHKEWGRRSGPERVAELLRLVGLNPEHGNRFPHEFSGGQRQRIGIARSLALEPKMLVLDEPVSALDVSVQAGVVNLLEDLQQRMNLGYLFIAHDLSIVRHISDRVAVMYLGHIVELAPRDQLYSYAKHPYTRALLSAAPVADPVKERRRERITLTGDVPSPLNPPSGCRFRTRCWKAQDICAQETPPLAELAPGHRVACHFPEDGPTGF</sequence>
<accession>A0ABV7WAG2</accession>
<reference evidence="8" key="1">
    <citation type="journal article" date="2019" name="Int. J. Syst. Evol. Microbiol.">
        <title>The Global Catalogue of Microorganisms (GCM) 10K type strain sequencing project: providing services to taxonomists for standard genome sequencing and annotation.</title>
        <authorList>
            <consortium name="The Broad Institute Genomics Platform"/>
            <consortium name="The Broad Institute Genome Sequencing Center for Infectious Disease"/>
            <person name="Wu L."/>
            <person name="Ma J."/>
        </authorList>
    </citation>
    <scope>NUCLEOTIDE SEQUENCE [LARGE SCALE GENOMIC DNA]</scope>
    <source>
        <strain evidence="8">NCAIM B.02333</strain>
    </source>
</reference>
<feature type="compositionally biased region" description="Polar residues" evidence="5">
    <location>
        <begin position="1"/>
        <end position="17"/>
    </location>
</feature>
<evidence type="ECO:0000313" key="8">
    <source>
        <dbReference type="Proteomes" id="UP001595685"/>
    </source>
</evidence>
<keyword evidence="2" id="KW-0813">Transport</keyword>
<dbReference type="InterPro" id="IPR017871">
    <property type="entry name" value="ABC_transporter-like_CS"/>
</dbReference>
<evidence type="ECO:0000256" key="5">
    <source>
        <dbReference type="SAM" id="MobiDB-lite"/>
    </source>
</evidence>
<organism evidence="7 8">
    <name type="scientific">Aquipuribacter hungaricus</name>
    <dbReference type="NCBI Taxonomy" id="545624"/>
    <lineage>
        <taxon>Bacteria</taxon>
        <taxon>Bacillati</taxon>
        <taxon>Actinomycetota</taxon>
        <taxon>Actinomycetes</taxon>
        <taxon>Micrococcales</taxon>
        <taxon>Intrasporangiaceae</taxon>
        <taxon>Aquipuribacter</taxon>
    </lineage>
</organism>
<dbReference type="Gene3D" id="3.40.50.300">
    <property type="entry name" value="P-loop containing nucleotide triphosphate hydrolases"/>
    <property type="match status" value="1"/>
</dbReference>
<dbReference type="PROSITE" id="PS50893">
    <property type="entry name" value="ABC_TRANSPORTER_2"/>
    <property type="match status" value="1"/>
</dbReference>
<comment type="similarity">
    <text evidence="1">Belongs to the ABC transporter superfamily.</text>
</comment>
<evidence type="ECO:0000256" key="4">
    <source>
        <dbReference type="ARBA" id="ARBA00022840"/>
    </source>
</evidence>
<dbReference type="SMART" id="SM00382">
    <property type="entry name" value="AAA"/>
    <property type="match status" value="1"/>
</dbReference>
<evidence type="ECO:0000256" key="1">
    <source>
        <dbReference type="ARBA" id="ARBA00005417"/>
    </source>
</evidence>
<dbReference type="SUPFAM" id="SSF52540">
    <property type="entry name" value="P-loop containing nucleoside triphosphate hydrolases"/>
    <property type="match status" value="1"/>
</dbReference>
<dbReference type="PANTHER" id="PTHR43776">
    <property type="entry name" value="TRANSPORT ATP-BINDING PROTEIN"/>
    <property type="match status" value="1"/>
</dbReference>
<dbReference type="EMBL" id="JBHRWW010000001">
    <property type="protein sequence ID" value="MFC3686774.1"/>
    <property type="molecule type" value="Genomic_DNA"/>
</dbReference>
<evidence type="ECO:0000259" key="6">
    <source>
        <dbReference type="PROSITE" id="PS50893"/>
    </source>
</evidence>
<keyword evidence="4 7" id="KW-0067">ATP-binding</keyword>
<dbReference type="InterPro" id="IPR050319">
    <property type="entry name" value="ABC_transp_ATP-bind"/>
</dbReference>
<proteinExistence type="inferred from homology"/>
<dbReference type="GO" id="GO:0005524">
    <property type="term" value="F:ATP binding"/>
    <property type="evidence" value="ECO:0007669"/>
    <property type="project" value="UniProtKB-KW"/>
</dbReference>
<dbReference type="InterPro" id="IPR003593">
    <property type="entry name" value="AAA+_ATPase"/>
</dbReference>
<keyword evidence="3" id="KW-0547">Nucleotide-binding</keyword>
<evidence type="ECO:0000313" key="7">
    <source>
        <dbReference type="EMBL" id="MFC3686774.1"/>
    </source>
</evidence>
<evidence type="ECO:0000256" key="3">
    <source>
        <dbReference type="ARBA" id="ARBA00022741"/>
    </source>
</evidence>
<dbReference type="Pfam" id="PF00005">
    <property type="entry name" value="ABC_tran"/>
    <property type="match status" value="1"/>
</dbReference>
<dbReference type="RefSeq" id="WP_376984008.1">
    <property type="nucleotide sequence ID" value="NZ_JBBEOI010000005.1"/>
</dbReference>
<name>A0ABV7WAG2_9MICO</name>
<dbReference type="InterPro" id="IPR013563">
    <property type="entry name" value="Oligopep_ABC_C"/>
</dbReference>
<evidence type="ECO:0000256" key="2">
    <source>
        <dbReference type="ARBA" id="ARBA00022448"/>
    </source>
</evidence>
<dbReference type="PANTHER" id="PTHR43776:SF7">
    <property type="entry name" value="D,D-DIPEPTIDE TRANSPORT ATP-BINDING PROTEIN DDPF-RELATED"/>
    <property type="match status" value="1"/>
</dbReference>
<feature type="region of interest" description="Disordered" evidence="5">
    <location>
        <begin position="1"/>
        <end position="20"/>
    </location>
</feature>
<dbReference type="InterPro" id="IPR003439">
    <property type="entry name" value="ABC_transporter-like_ATP-bd"/>
</dbReference>
<dbReference type="PROSITE" id="PS00211">
    <property type="entry name" value="ABC_TRANSPORTER_1"/>
    <property type="match status" value="1"/>
</dbReference>
<dbReference type="CDD" id="cd03257">
    <property type="entry name" value="ABC_NikE_OppD_transporters"/>
    <property type="match status" value="1"/>
</dbReference>
<gene>
    <name evidence="7" type="ORF">ACFOLH_00290</name>
</gene>